<evidence type="ECO:0000256" key="1">
    <source>
        <dbReference type="SAM" id="MobiDB-lite"/>
    </source>
</evidence>
<dbReference type="RefSeq" id="WP_267989949.1">
    <property type="nucleotide sequence ID" value="NZ_JAPJZI010000001.1"/>
</dbReference>
<sequence length="74" mass="8129">MVKFTNPVEMGNEAEKDGTSGKAIAPLIETVDAQPSYFALENGRRMAAIIFEENDQARMPVISEPLYCSSECIC</sequence>
<keyword evidence="3" id="KW-1185">Reference proteome</keyword>
<name>A0A9X3UHV8_9HYPH</name>
<evidence type="ECO:0000313" key="2">
    <source>
        <dbReference type="EMBL" id="MDA5398535.1"/>
    </source>
</evidence>
<reference evidence="2" key="1">
    <citation type="submission" date="2022-11" db="EMBL/GenBank/DDBJ databases">
        <title>Draft genome sequence of Hoeflea poritis E7-10 and Hoeflea prorocentri PM5-8, separated from scleractinian coral Porites lutea and marine dinoflagellate.</title>
        <authorList>
            <person name="Zhang G."/>
            <person name="Wei Q."/>
            <person name="Cai L."/>
        </authorList>
    </citation>
    <scope>NUCLEOTIDE SEQUENCE</scope>
    <source>
        <strain evidence="2">PM5-8</strain>
    </source>
</reference>
<dbReference type="EMBL" id="JAPJZI010000001">
    <property type="protein sequence ID" value="MDA5398535.1"/>
    <property type="molecule type" value="Genomic_DNA"/>
</dbReference>
<organism evidence="2 3">
    <name type="scientific">Hoeflea prorocentri</name>
    <dbReference type="NCBI Taxonomy" id="1922333"/>
    <lineage>
        <taxon>Bacteria</taxon>
        <taxon>Pseudomonadati</taxon>
        <taxon>Pseudomonadota</taxon>
        <taxon>Alphaproteobacteria</taxon>
        <taxon>Hyphomicrobiales</taxon>
        <taxon>Rhizobiaceae</taxon>
        <taxon>Hoeflea</taxon>
    </lineage>
</organism>
<dbReference type="Proteomes" id="UP001151234">
    <property type="component" value="Unassembled WGS sequence"/>
</dbReference>
<proteinExistence type="predicted"/>
<protein>
    <submittedName>
        <fullName evidence="2">Uncharacterized protein</fullName>
    </submittedName>
</protein>
<gene>
    <name evidence="2" type="ORF">OQ273_08130</name>
</gene>
<comment type="caution">
    <text evidence="2">The sequence shown here is derived from an EMBL/GenBank/DDBJ whole genome shotgun (WGS) entry which is preliminary data.</text>
</comment>
<accession>A0A9X3UHV8</accession>
<evidence type="ECO:0000313" key="3">
    <source>
        <dbReference type="Proteomes" id="UP001151234"/>
    </source>
</evidence>
<feature type="region of interest" description="Disordered" evidence="1">
    <location>
        <begin position="1"/>
        <end position="21"/>
    </location>
</feature>
<dbReference type="AlphaFoldDB" id="A0A9X3UHV8"/>